<comment type="catalytic activity">
    <reaction evidence="1">
        <text>uridine(34) in tRNA + AH2 + O2 = 5-hydroxyuridine(34) in tRNA + A + H2O</text>
        <dbReference type="Rhea" id="RHEA:64224"/>
        <dbReference type="Rhea" id="RHEA-COMP:11727"/>
        <dbReference type="Rhea" id="RHEA-COMP:13381"/>
        <dbReference type="ChEBI" id="CHEBI:13193"/>
        <dbReference type="ChEBI" id="CHEBI:15377"/>
        <dbReference type="ChEBI" id="CHEBI:15379"/>
        <dbReference type="ChEBI" id="CHEBI:17499"/>
        <dbReference type="ChEBI" id="CHEBI:65315"/>
        <dbReference type="ChEBI" id="CHEBI:136877"/>
    </reaction>
</comment>
<dbReference type="Pfam" id="PF00581">
    <property type="entry name" value="Rhodanese"/>
    <property type="match status" value="1"/>
</dbReference>
<dbReference type="Gene3D" id="3.40.250.10">
    <property type="entry name" value="Rhodanese-like domain"/>
    <property type="match status" value="1"/>
</dbReference>
<dbReference type="EC" id="1.14.-.-" evidence="1"/>
<dbReference type="Pfam" id="PF00849">
    <property type="entry name" value="PseudoU_synth_2"/>
    <property type="match status" value="1"/>
</dbReference>
<dbReference type="InterPro" id="IPR001763">
    <property type="entry name" value="Rhodanese-like_dom"/>
</dbReference>
<dbReference type="KEGG" id="rul:UC8_55500"/>
<dbReference type="PROSITE" id="PS50206">
    <property type="entry name" value="RHODANESE_3"/>
    <property type="match status" value="1"/>
</dbReference>
<comment type="function">
    <text evidence="1">Catalyzes oxygen-dependent 5-hydroxyuridine (ho5U) modification at position 34 in tRNAs.</text>
</comment>
<accession>A0A5B9QZY2</accession>
<keyword evidence="3" id="KW-0413">Isomerase</keyword>
<proteinExistence type="inferred from homology"/>
<dbReference type="GO" id="GO:0001522">
    <property type="term" value="P:pseudouridine synthesis"/>
    <property type="evidence" value="ECO:0007669"/>
    <property type="project" value="InterPro"/>
</dbReference>
<dbReference type="SMART" id="SM00450">
    <property type="entry name" value="RHOD"/>
    <property type="match status" value="1"/>
</dbReference>
<dbReference type="Gene3D" id="3.30.2350.10">
    <property type="entry name" value="Pseudouridine synthase"/>
    <property type="match status" value="1"/>
</dbReference>
<gene>
    <name evidence="3" type="primary">rluA</name>
    <name evidence="1" type="synonym">trhO</name>
    <name evidence="3" type="ORF">UC8_55500</name>
</gene>
<dbReference type="Gene3D" id="3.30.70.100">
    <property type="match status" value="1"/>
</dbReference>
<dbReference type="PANTHER" id="PTHR43268">
    <property type="entry name" value="THIOSULFATE SULFURTRANSFERASE/RHODANESE-LIKE DOMAIN-CONTAINING PROTEIN 2"/>
    <property type="match status" value="1"/>
</dbReference>
<evidence type="ECO:0000259" key="2">
    <source>
        <dbReference type="PROSITE" id="PS50206"/>
    </source>
</evidence>
<dbReference type="GO" id="GO:0006400">
    <property type="term" value="P:tRNA modification"/>
    <property type="evidence" value="ECO:0007669"/>
    <property type="project" value="UniProtKB-UniRule"/>
</dbReference>
<organism evidence="3 4">
    <name type="scientific">Roseimaritima ulvae</name>
    <dbReference type="NCBI Taxonomy" id="980254"/>
    <lineage>
        <taxon>Bacteria</taxon>
        <taxon>Pseudomonadati</taxon>
        <taxon>Planctomycetota</taxon>
        <taxon>Planctomycetia</taxon>
        <taxon>Pirellulales</taxon>
        <taxon>Pirellulaceae</taxon>
        <taxon>Roseimaritima</taxon>
    </lineage>
</organism>
<dbReference type="EMBL" id="CP042914">
    <property type="protein sequence ID" value="QEG43500.1"/>
    <property type="molecule type" value="Genomic_DNA"/>
</dbReference>
<protein>
    <recommendedName>
        <fullName evidence="1">tRNA uridine(34) hydroxylase</fullName>
        <ecNumber evidence="1">1.14.-.-</ecNumber>
    </recommendedName>
    <alternativeName>
        <fullName evidence="1">tRNA hydroxylation protein O</fullName>
    </alternativeName>
</protein>
<dbReference type="InterPro" id="IPR040503">
    <property type="entry name" value="TRHO_N"/>
</dbReference>
<feature type="domain" description="Rhodanese" evidence="2">
    <location>
        <begin position="125"/>
        <end position="219"/>
    </location>
</feature>
<dbReference type="InterPro" id="IPR020936">
    <property type="entry name" value="TrhO"/>
</dbReference>
<dbReference type="InterPro" id="IPR006145">
    <property type="entry name" value="PsdUridine_synth_RsuA/RluA"/>
</dbReference>
<keyword evidence="1" id="KW-0560">Oxidoreductase</keyword>
<dbReference type="OrthoDB" id="9784108at2"/>
<dbReference type="GO" id="GO:0009982">
    <property type="term" value="F:pseudouridine synthase activity"/>
    <property type="evidence" value="ECO:0007669"/>
    <property type="project" value="InterPro"/>
</dbReference>
<keyword evidence="4" id="KW-1185">Reference proteome</keyword>
<sequence>MTSPILNIAAYKFVSLEGLPERREVFRKMCRQHELRGTVMLSPEGINCFLAGDPDQLRRWVEWLRGMEEFADIEIKESYSDHQPFNRMLVKLKKEIIAFGVEDIDPRRRTSPKLSPAELKQWLDEGRDVTLLDVRNDYEIKLGTFESAQPIGVDHFRDFPAAVDALPEDLKEKPMVMFCTGGIRCEKAGPLMQGKGFQNVFQLDGGILKYFETCGEAHYDGDCFVFDDRVALDPQLQPTKAAQCYACQAVLTSEEQQCPEYVVGQSCPYCYATPEQQMRRRIEKRHAMLQQITQPLPGSVPYVNRRPINVPARFDGRSLLDCLAEMHPHVSREHWQASFAAGRIVQAVGRGGEQRVAAPRIVRGGEQFLHVIPDTVEPDVDASIEILFEDEAIVAVNKPAPLPMHPCGRFNRNTLVSILNSLYAPQVLRPAHRLDANTTGIVVLSRTQAFARQLQPQFQTTVVEKVYLVRCQGHPAEDRFVCDAPIGRDVTLAGGRVVDPQGLSARTEFCLRQRLDDGTALLEARPITGRTNQIRVHLWHLGLPVLGDPVYLANQQLGDTQTLTVCQTPMALHAWKLSFVSPLTGETLQLQTPPPSSMGPRPV</sequence>
<evidence type="ECO:0000313" key="4">
    <source>
        <dbReference type="Proteomes" id="UP000325286"/>
    </source>
</evidence>
<dbReference type="PANTHER" id="PTHR43268:SF3">
    <property type="entry name" value="RHODANESE-LIKE DOMAIN-CONTAINING PROTEIN 7-RELATED"/>
    <property type="match status" value="1"/>
</dbReference>
<dbReference type="InterPro" id="IPR036873">
    <property type="entry name" value="Rhodanese-like_dom_sf"/>
</dbReference>
<dbReference type="SUPFAM" id="SSF55120">
    <property type="entry name" value="Pseudouridine synthase"/>
    <property type="match status" value="1"/>
</dbReference>
<dbReference type="SUPFAM" id="SSF52821">
    <property type="entry name" value="Rhodanese/Cell cycle control phosphatase"/>
    <property type="match status" value="1"/>
</dbReference>
<keyword evidence="1" id="KW-0819">tRNA processing</keyword>
<evidence type="ECO:0000313" key="3">
    <source>
        <dbReference type="EMBL" id="QEG43500.1"/>
    </source>
</evidence>
<dbReference type="CDD" id="cd01518">
    <property type="entry name" value="RHOD_YceA"/>
    <property type="match status" value="1"/>
</dbReference>
<dbReference type="GO" id="GO:0140098">
    <property type="term" value="F:catalytic activity, acting on RNA"/>
    <property type="evidence" value="ECO:0007669"/>
    <property type="project" value="UniProtKB-ARBA"/>
</dbReference>
<dbReference type="Proteomes" id="UP000325286">
    <property type="component" value="Chromosome"/>
</dbReference>
<dbReference type="AlphaFoldDB" id="A0A5B9QZY2"/>
<evidence type="ECO:0000256" key="1">
    <source>
        <dbReference type="HAMAP-Rule" id="MF_00469"/>
    </source>
</evidence>
<name>A0A5B9QZY2_9BACT</name>
<dbReference type="HAMAP" id="MF_00469">
    <property type="entry name" value="TrhO"/>
    <property type="match status" value="1"/>
</dbReference>
<comment type="similarity">
    <text evidence="1">Belongs to the TrhO family.</text>
</comment>
<dbReference type="RefSeq" id="WP_068129655.1">
    <property type="nucleotide sequence ID" value="NZ_CP042914.1"/>
</dbReference>
<dbReference type="PROSITE" id="PS01129">
    <property type="entry name" value="PSI_RLU"/>
    <property type="match status" value="1"/>
</dbReference>
<dbReference type="InterPro" id="IPR006224">
    <property type="entry name" value="PsdUridine_synth_RluA-like_CS"/>
</dbReference>
<dbReference type="Pfam" id="PF17773">
    <property type="entry name" value="UPF0176_N"/>
    <property type="match status" value="1"/>
</dbReference>
<reference evidence="3 4" key="1">
    <citation type="submission" date="2019-08" db="EMBL/GenBank/DDBJ databases">
        <title>Deep-cultivation of Planctomycetes and their phenomic and genomic characterization uncovers novel biology.</title>
        <authorList>
            <person name="Wiegand S."/>
            <person name="Jogler M."/>
            <person name="Boedeker C."/>
            <person name="Pinto D."/>
            <person name="Vollmers J."/>
            <person name="Rivas-Marin E."/>
            <person name="Kohn T."/>
            <person name="Peeters S.H."/>
            <person name="Heuer A."/>
            <person name="Rast P."/>
            <person name="Oberbeckmann S."/>
            <person name="Bunk B."/>
            <person name="Jeske O."/>
            <person name="Meyerdierks A."/>
            <person name="Storesund J.E."/>
            <person name="Kallscheuer N."/>
            <person name="Luecker S."/>
            <person name="Lage O.M."/>
            <person name="Pohl T."/>
            <person name="Merkel B.J."/>
            <person name="Hornburger P."/>
            <person name="Mueller R.-W."/>
            <person name="Bruemmer F."/>
            <person name="Labrenz M."/>
            <person name="Spormann A.M."/>
            <person name="Op den Camp H."/>
            <person name="Overmann J."/>
            <person name="Amann R."/>
            <person name="Jetten M.S.M."/>
            <person name="Mascher T."/>
            <person name="Medema M.H."/>
            <person name="Devos D.P."/>
            <person name="Kaster A.-K."/>
            <person name="Ovreas L."/>
            <person name="Rohde M."/>
            <person name="Galperin M.Y."/>
            <person name="Jogler C."/>
        </authorList>
    </citation>
    <scope>NUCLEOTIDE SEQUENCE [LARGE SCALE GENOMIC DNA]</scope>
    <source>
        <strain evidence="3 4">UC8</strain>
    </source>
</reference>
<dbReference type="InterPro" id="IPR020103">
    <property type="entry name" value="PsdUridine_synth_cat_dom_sf"/>
</dbReference>
<dbReference type="NCBIfam" id="NF003703">
    <property type="entry name" value="PRK05320.1"/>
    <property type="match status" value="1"/>
</dbReference>
<dbReference type="GO" id="GO:0016705">
    <property type="term" value="F:oxidoreductase activity, acting on paired donors, with incorporation or reduction of molecular oxygen"/>
    <property type="evidence" value="ECO:0007669"/>
    <property type="project" value="UniProtKB-UniRule"/>
</dbReference>
<dbReference type="GO" id="GO:0003723">
    <property type="term" value="F:RNA binding"/>
    <property type="evidence" value="ECO:0007669"/>
    <property type="project" value="InterPro"/>
</dbReference>